<dbReference type="PANTHER" id="PTHR10502:SF233">
    <property type="entry name" value="ANNEXIN B9"/>
    <property type="match status" value="1"/>
</dbReference>
<evidence type="ECO:0000256" key="2">
    <source>
        <dbReference type="ARBA" id="ARBA00023216"/>
    </source>
</evidence>
<keyword evidence="2" id="KW-0041">Annexin</keyword>
<dbReference type="InterPro" id="IPR037104">
    <property type="entry name" value="Annexin_sf"/>
</dbReference>
<dbReference type="GO" id="GO:0005886">
    <property type="term" value="C:plasma membrane"/>
    <property type="evidence" value="ECO:0007669"/>
    <property type="project" value="TreeGrafter"/>
</dbReference>
<sequence>MPTIKAKSEFDVKLDAELLHAILQQAKAKKAPDATVRSLIQILTTRSYDQRQSVVVTYREFYGRYIAQDIRACVSSGCLRDGLLTLVRPYPVRDATAIHKALTSVGKDQHTLLEILSSRNWEELQELCKAYKELFNVDLSKTIKSEVFGKLEGFLQMLLRERRSEAPVEDVRVREAVRDLHDVACGKWGKDKHHIATMFLRESYPQLRQVFREYKRKYGQSVHTLIDRHMNGQTARMIALMARYVESDIHYFAHILHRAVNGEIGDRSALHRAVMGNTGEKAALMRVLLRQCDVNLKSVITTYEDQYGTSLRDDLCMCTDGDFRDLLMAVCGWPWPVRGLVRSPSMIEAVLAAGEEDKDEEDDEEDETDADAVDEIDIGDSPPALREVQGARPPKLLHPRDVGVLPSSEGVGPWAITPAATPRDASTPSKGPAASPSGATPPGLSPSPRRQPFRPRRSPSPSPSPRRLTPRTVSPAPPVTARSNSPPLSPKLPASGLLVAQVPPKIAVNGDS</sequence>
<reference evidence="4 5" key="1">
    <citation type="journal article" date="2018" name="Cell">
        <title>The Chara Genome: Secondary Complexity and Implications for Plant Terrestrialization.</title>
        <authorList>
            <person name="Nishiyama T."/>
            <person name="Sakayama H."/>
            <person name="Vries J.D."/>
            <person name="Buschmann H."/>
            <person name="Saint-Marcoux D."/>
            <person name="Ullrich K.K."/>
            <person name="Haas F.B."/>
            <person name="Vanderstraeten L."/>
            <person name="Becker D."/>
            <person name="Lang D."/>
            <person name="Vosolsobe S."/>
            <person name="Rombauts S."/>
            <person name="Wilhelmsson P.K.I."/>
            <person name="Janitza P."/>
            <person name="Kern R."/>
            <person name="Heyl A."/>
            <person name="Rumpler F."/>
            <person name="Villalobos L.I.A.C."/>
            <person name="Clay J.M."/>
            <person name="Skokan R."/>
            <person name="Toyoda A."/>
            <person name="Suzuki Y."/>
            <person name="Kagoshima H."/>
            <person name="Schijlen E."/>
            <person name="Tajeshwar N."/>
            <person name="Catarino B."/>
            <person name="Hetherington A.J."/>
            <person name="Saltykova A."/>
            <person name="Bonnot C."/>
            <person name="Breuninger H."/>
            <person name="Symeonidi A."/>
            <person name="Radhakrishnan G.V."/>
            <person name="Van Nieuwerburgh F."/>
            <person name="Deforce D."/>
            <person name="Chang C."/>
            <person name="Karol K.G."/>
            <person name="Hedrich R."/>
            <person name="Ulvskov P."/>
            <person name="Glockner G."/>
            <person name="Delwiche C.F."/>
            <person name="Petrasek J."/>
            <person name="Van de Peer Y."/>
            <person name="Friml J."/>
            <person name="Beilby M."/>
            <person name="Dolan L."/>
            <person name="Kohara Y."/>
            <person name="Sugano S."/>
            <person name="Fujiyama A."/>
            <person name="Delaux P.-M."/>
            <person name="Quint M."/>
            <person name="TheiBen G."/>
            <person name="Hagemann M."/>
            <person name="Harholt J."/>
            <person name="Dunand C."/>
            <person name="Zachgo S."/>
            <person name="Langdale J."/>
            <person name="Maumus F."/>
            <person name="Straeten D.V.D."/>
            <person name="Gould S.B."/>
            <person name="Rensing S.A."/>
        </authorList>
    </citation>
    <scope>NUCLEOTIDE SEQUENCE [LARGE SCALE GENOMIC DNA]</scope>
    <source>
        <strain evidence="4 5">S276</strain>
    </source>
</reference>
<dbReference type="STRING" id="69332.A0A388JZB4"/>
<dbReference type="GO" id="GO:0005634">
    <property type="term" value="C:nucleus"/>
    <property type="evidence" value="ECO:0007669"/>
    <property type="project" value="TreeGrafter"/>
</dbReference>
<dbReference type="SUPFAM" id="SSF47874">
    <property type="entry name" value="Annexin"/>
    <property type="match status" value="1"/>
</dbReference>
<dbReference type="OrthoDB" id="37886at2759"/>
<feature type="compositionally biased region" description="Low complexity" evidence="3">
    <location>
        <begin position="465"/>
        <end position="474"/>
    </location>
</feature>
<dbReference type="Proteomes" id="UP000265515">
    <property type="component" value="Unassembled WGS sequence"/>
</dbReference>
<feature type="compositionally biased region" description="Low complexity" evidence="3">
    <location>
        <begin position="425"/>
        <end position="450"/>
    </location>
</feature>
<dbReference type="GO" id="GO:0032509">
    <property type="term" value="P:endosome transport via multivesicular body sorting pathway"/>
    <property type="evidence" value="ECO:0007669"/>
    <property type="project" value="TreeGrafter"/>
</dbReference>
<dbReference type="Gramene" id="GBG63043">
    <property type="protein sequence ID" value="GBG63043"/>
    <property type="gene ID" value="CBR_g34742"/>
</dbReference>
<evidence type="ECO:0000256" key="3">
    <source>
        <dbReference type="SAM" id="MobiDB-lite"/>
    </source>
</evidence>
<dbReference type="Pfam" id="PF00191">
    <property type="entry name" value="Annexin"/>
    <property type="match status" value="4"/>
</dbReference>
<dbReference type="PANTHER" id="PTHR10502">
    <property type="entry name" value="ANNEXIN"/>
    <property type="match status" value="1"/>
</dbReference>
<evidence type="ECO:0008006" key="6">
    <source>
        <dbReference type="Google" id="ProtNLM"/>
    </source>
</evidence>
<dbReference type="EMBL" id="BFEA01000034">
    <property type="protein sequence ID" value="GBG63043.1"/>
    <property type="molecule type" value="Genomic_DNA"/>
</dbReference>
<proteinExistence type="predicted"/>
<dbReference type="PROSITE" id="PS51897">
    <property type="entry name" value="ANNEXIN_2"/>
    <property type="match status" value="4"/>
</dbReference>
<accession>A0A388JZB4</accession>
<protein>
    <recommendedName>
        <fullName evidence="6">Annexin</fullName>
    </recommendedName>
</protein>
<evidence type="ECO:0000256" key="1">
    <source>
        <dbReference type="ARBA" id="ARBA00022737"/>
    </source>
</evidence>
<dbReference type="GO" id="GO:0005737">
    <property type="term" value="C:cytoplasm"/>
    <property type="evidence" value="ECO:0007669"/>
    <property type="project" value="TreeGrafter"/>
</dbReference>
<dbReference type="GO" id="GO:0005509">
    <property type="term" value="F:calcium ion binding"/>
    <property type="evidence" value="ECO:0007669"/>
    <property type="project" value="InterPro"/>
</dbReference>
<name>A0A388JZB4_CHABU</name>
<dbReference type="PRINTS" id="PR00196">
    <property type="entry name" value="ANNEXIN"/>
</dbReference>
<dbReference type="InterPro" id="IPR018502">
    <property type="entry name" value="Annexin_repeat"/>
</dbReference>
<organism evidence="4 5">
    <name type="scientific">Chara braunii</name>
    <name type="common">Braun's stonewort</name>
    <dbReference type="NCBI Taxonomy" id="69332"/>
    <lineage>
        <taxon>Eukaryota</taxon>
        <taxon>Viridiplantae</taxon>
        <taxon>Streptophyta</taxon>
        <taxon>Charophyceae</taxon>
        <taxon>Charales</taxon>
        <taxon>Characeae</taxon>
        <taxon>Chara</taxon>
    </lineage>
</organism>
<keyword evidence="1" id="KW-0677">Repeat</keyword>
<keyword evidence="5" id="KW-1185">Reference proteome</keyword>
<gene>
    <name evidence="4" type="ORF">CBR_g34742</name>
</gene>
<comment type="caution">
    <text evidence="4">The sequence shown here is derived from an EMBL/GenBank/DDBJ whole genome shotgun (WGS) entry which is preliminary data.</text>
</comment>
<evidence type="ECO:0000313" key="4">
    <source>
        <dbReference type="EMBL" id="GBG63043.1"/>
    </source>
</evidence>
<dbReference type="GO" id="GO:0001786">
    <property type="term" value="F:phosphatidylserine binding"/>
    <property type="evidence" value="ECO:0007669"/>
    <property type="project" value="TreeGrafter"/>
</dbReference>
<dbReference type="GO" id="GO:0005544">
    <property type="term" value="F:calcium-dependent phospholipid binding"/>
    <property type="evidence" value="ECO:0007669"/>
    <property type="project" value="InterPro"/>
</dbReference>
<evidence type="ECO:0000313" key="5">
    <source>
        <dbReference type="Proteomes" id="UP000265515"/>
    </source>
</evidence>
<dbReference type="Gene3D" id="1.10.220.10">
    <property type="entry name" value="Annexin"/>
    <property type="match status" value="4"/>
</dbReference>
<dbReference type="SMART" id="SM00335">
    <property type="entry name" value="ANX"/>
    <property type="match status" value="4"/>
</dbReference>
<feature type="region of interest" description="Disordered" evidence="3">
    <location>
        <begin position="353"/>
        <end position="498"/>
    </location>
</feature>
<dbReference type="InterPro" id="IPR001464">
    <property type="entry name" value="Annexin"/>
</dbReference>
<feature type="compositionally biased region" description="Acidic residues" evidence="3">
    <location>
        <begin position="354"/>
        <end position="378"/>
    </location>
</feature>
<dbReference type="GO" id="GO:0012506">
    <property type="term" value="C:vesicle membrane"/>
    <property type="evidence" value="ECO:0007669"/>
    <property type="project" value="TreeGrafter"/>
</dbReference>
<dbReference type="AlphaFoldDB" id="A0A388JZB4"/>